<evidence type="ECO:0000256" key="1">
    <source>
        <dbReference type="SAM" id="MobiDB-lite"/>
    </source>
</evidence>
<name>A0A0L0NA10_TOLOC</name>
<evidence type="ECO:0000313" key="2">
    <source>
        <dbReference type="EMBL" id="KND90902.1"/>
    </source>
</evidence>
<accession>A0A0L0NA10</accession>
<gene>
    <name evidence="2" type="ORF">TOPH_04501</name>
</gene>
<reference evidence="2 3" key="1">
    <citation type="journal article" date="2015" name="BMC Genomics">
        <title>The genome of the truffle-parasite Tolypocladium ophioglossoides and the evolution of antifungal peptaibiotics.</title>
        <authorList>
            <person name="Quandt C.A."/>
            <person name="Bushley K.E."/>
            <person name="Spatafora J.W."/>
        </authorList>
    </citation>
    <scope>NUCLEOTIDE SEQUENCE [LARGE SCALE GENOMIC DNA]</scope>
    <source>
        <strain evidence="2 3">CBS 100239</strain>
    </source>
</reference>
<dbReference type="EMBL" id="LFRF01000011">
    <property type="protein sequence ID" value="KND90902.1"/>
    <property type="molecule type" value="Genomic_DNA"/>
</dbReference>
<keyword evidence="3" id="KW-1185">Reference proteome</keyword>
<sequence length="72" mass="7096">MLPALRLEAFPGKPEHEERVRPPVGEEGPAPGADVALTPVGICGCCDGGGGGGGGGDVGDPTMRDVSGWGLL</sequence>
<dbReference type="AlphaFoldDB" id="A0A0L0NA10"/>
<feature type="region of interest" description="Disordered" evidence="1">
    <location>
        <begin position="50"/>
        <end position="72"/>
    </location>
</feature>
<dbReference type="Proteomes" id="UP000036947">
    <property type="component" value="Unassembled WGS sequence"/>
</dbReference>
<evidence type="ECO:0000313" key="3">
    <source>
        <dbReference type="Proteomes" id="UP000036947"/>
    </source>
</evidence>
<dbReference type="OrthoDB" id="10028886at2759"/>
<feature type="region of interest" description="Disordered" evidence="1">
    <location>
        <begin position="1"/>
        <end position="33"/>
    </location>
</feature>
<organism evidence="2 3">
    <name type="scientific">Tolypocladium ophioglossoides (strain CBS 100239)</name>
    <name type="common">Snaketongue truffleclub</name>
    <name type="synonym">Elaphocordyceps ophioglossoides</name>
    <dbReference type="NCBI Taxonomy" id="1163406"/>
    <lineage>
        <taxon>Eukaryota</taxon>
        <taxon>Fungi</taxon>
        <taxon>Dikarya</taxon>
        <taxon>Ascomycota</taxon>
        <taxon>Pezizomycotina</taxon>
        <taxon>Sordariomycetes</taxon>
        <taxon>Hypocreomycetidae</taxon>
        <taxon>Hypocreales</taxon>
        <taxon>Ophiocordycipitaceae</taxon>
        <taxon>Tolypocladium</taxon>
    </lineage>
</organism>
<feature type="compositionally biased region" description="Low complexity" evidence="1">
    <location>
        <begin position="22"/>
        <end position="33"/>
    </location>
</feature>
<comment type="caution">
    <text evidence="2">The sequence shown here is derived from an EMBL/GenBank/DDBJ whole genome shotgun (WGS) entry which is preliminary data.</text>
</comment>
<proteinExistence type="predicted"/>
<protein>
    <submittedName>
        <fullName evidence="2">Uncharacterized protein</fullName>
    </submittedName>
</protein>